<evidence type="ECO:0000256" key="3">
    <source>
        <dbReference type="ARBA" id="ARBA00022448"/>
    </source>
</evidence>
<evidence type="ECO:0000256" key="2">
    <source>
        <dbReference type="ARBA" id="ARBA00010735"/>
    </source>
</evidence>
<feature type="transmembrane region" description="Helical" evidence="8">
    <location>
        <begin position="127"/>
        <end position="147"/>
    </location>
</feature>
<dbReference type="InterPro" id="IPR011606">
    <property type="entry name" value="Brnchd-chn_aa_trnsp_permease"/>
</dbReference>
<dbReference type="Proteomes" id="UP001343257">
    <property type="component" value="Unassembled WGS sequence"/>
</dbReference>
<dbReference type="PANTHER" id="PTHR34979">
    <property type="entry name" value="INNER MEMBRANE PROTEIN YGAZ"/>
    <property type="match status" value="1"/>
</dbReference>
<organism evidence="9 10">
    <name type="scientific">Paenibacillus chibensis</name>
    <dbReference type="NCBI Taxonomy" id="59846"/>
    <lineage>
        <taxon>Bacteria</taxon>
        <taxon>Bacillati</taxon>
        <taxon>Bacillota</taxon>
        <taxon>Bacilli</taxon>
        <taxon>Bacillales</taxon>
        <taxon>Paenibacillaceae</taxon>
        <taxon>Paenibacillus</taxon>
    </lineage>
</organism>
<evidence type="ECO:0000256" key="5">
    <source>
        <dbReference type="ARBA" id="ARBA00022692"/>
    </source>
</evidence>
<keyword evidence="7 8" id="KW-0472">Membrane</keyword>
<comment type="similarity">
    <text evidence="2">Belongs to the AzlC family.</text>
</comment>
<feature type="transmembrane region" description="Helical" evidence="8">
    <location>
        <begin position="38"/>
        <end position="62"/>
    </location>
</feature>
<evidence type="ECO:0000256" key="6">
    <source>
        <dbReference type="ARBA" id="ARBA00022989"/>
    </source>
</evidence>
<evidence type="ECO:0000313" key="10">
    <source>
        <dbReference type="Proteomes" id="UP001343257"/>
    </source>
</evidence>
<feature type="transmembrane region" description="Helical" evidence="8">
    <location>
        <begin position="206"/>
        <end position="224"/>
    </location>
</feature>
<keyword evidence="3" id="KW-0813">Transport</keyword>
<dbReference type="EMBL" id="JARTLD010000039">
    <property type="protein sequence ID" value="MED5018848.1"/>
    <property type="molecule type" value="Genomic_DNA"/>
</dbReference>
<name>A0ABU6PVF5_9BACL</name>
<protein>
    <submittedName>
        <fullName evidence="9">AzlC family ABC transporter permease</fullName>
    </submittedName>
</protein>
<sequence length="230" mass="25549">MKRNALKTAFPYTLPVLMGYLFLGIAFGVLLNSKGFNAAWAFMMSLLIYAGSMQFVAINLLVSPFQLAAAFFITLMVNARHLFYGLSMLDRFKSLGKLKPYMMFSLTDETFSLLSSVKAPDHVNPRWFMFFIALLNQGYWIAGSLIGNIAGSLISFNSTGIDFAMTALFIVIFVEQWEQAKNHVPAMLGIVITALCLILFGSDHFILFAMAGILVSLSLLRGKLHAKESE</sequence>
<evidence type="ECO:0000256" key="7">
    <source>
        <dbReference type="ARBA" id="ARBA00023136"/>
    </source>
</evidence>
<dbReference type="RefSeq" id="WP_328279441.1">
    <property type="nucleotide sequence ID" value="NZ_JARTLD010000039.1"/>
</dbReference>
<keyword evidence="6 8" id="KW-1133">Transmembrane helix</keyword>
<gene>
    <name evidence="9" type="ORF">P9847_16175</name>
</gene>
<dbReference type="Pfam" id="PF03591">
    <property type="entry name" value="AzlC"/>
    <property type="match status" value="1"/>
</dbReference>
<proteinExistence type="inferred from homology"/>
<comment type="caution">
    <text evidence="9">The sequence shown here is derived from an EMBL/GenBank/DDBJ whole genome shotgun (WGS) entry which is preliminary data.</text>
</comment>
<evidence type="ECO:0000256" key="8">
    <source>
        <dbReference type="SAM" id="Phobius"/>
    </source>
</evidence>
<feature type="transmembrane region" description="Helical" evidence="8">
    <location>
        <begin position="68"/>
        <end position="89"/>
    </location>
</feature>
<feature type="transmembrane region" description="Helical" evidence="8">
    <location>
        <begin position="12"/>
        <end position="31"/>
    </location>
</feature>
<evidence type="ECO:0000313" key="9">
    <source>
        <dbReference type="EMBL" id="MED5018848.1"/>
    </source>
</evidence>
<accession>A0ABU6PVF5</accession>
<feature type="transmembrane region" description="Helical" evidence="8">
    <location>
        <begin position="183"/>
        <end position="200"/>
    </location>
</feature>
<keyword evidence="10" id="KW-1185">Reference proteome</keyword>
<keyword evidence="5 8" id="KW-0812">Transmembrane</keyword>
<dbReference type="PANTHER" id="PTHR34979:SF1">
    <property type="entry name" value="INNER MEMBRANE PROTEIN YGAZ"/>
    <property type="match status" value="1"/>
</dbReference>
<evidence type="ECO:0000256" key="1">
    <source>
        <dbReference type="ARBA" id="ARBA00004651"/>
    </source>
</evidence>
<evidence type="ECO:0000256" key="4">
    <source>
        <dbReference type="ARBA" id="ARBA00022475"/>
    </source>
</evidence>
<keyword evidence="4" id="KW-1003">Cell membrane</keyword>
<feature type="transmembrane region" description="Helical" evidence="8">
    <location>
        <begin position="153"/>
        <end position="174"/>
    </location>
</feature>
<reference evidence="9 10" key="1">
    <citation type="submission" date="2023-03" db="EMBL/GenBank/DDBJ databases">
        <title>Bacillus Genome Sequencing.</title>
        <authorList>
            <person name="Dunlap C."/>
        </authorList>
    </citation>
    <scope>NUCLEOTIDE SEQUENCE [LARGE SCALE GENOMIC DNA]</scope>
    <source>
        <strain evidence="9 10">NRS-52</strain>
    </source>
</reference>
<comment type="subcellular location">
    <subcellularLocation>
        <location evidence="1">Cell membrane</location>
        <topology evidence="1">Multi-pass membrane protein</topology>
    </subcellularLocation>
</comment>